<gene>
    <name evidence="9" type="ORF">L9F63_022108</name>
</gene>
<dbReference type="InterPro" id="IPR013604">
    <property type="entry name" value="7TM_chemorcpt"/>
</dbReference>
<comment type="similarity">
    <text evidence="8">Belongs to the insect chemoreceptor superfamily. Gustatory receptor (GR) family.</text>
</comment>
<reference evidence="9" key="1">
    <citation type="journal article" date="2023" name="IScience">
        <title>Live-bearing cockroach genome reveals convergent evolutionary mechanisms linked to viviparity in insects and beyond.</title>
        <authorList>
            <person name="Fouks B."/>
            <person name="Harrison M.C."/>
            <person name="Mikhailova A.A."/>
            <person name="Marchal E."/>
            <person name="English S."/>
            <person name="Carruthers M."/>
            <person name="Jennings E.C."/>
            <person name="Chiamaka E.L."/>
            <person name="Frigard R.A."/>
            <person name="Pippel M."/>
            <person name="Attardo G.M."/>
            <person name="Benoit J.B."/>
            <person name="Bornberg-Bauer E."/>
            <person name="Tobe S.S."/>
        </authorList>
    </citation>
    <scope>NUCLEOTIDE SEQUENCE</scope>
    <source>
        <strain evidence="9">Stay&amp;Tobe</strain>
    </source>
</reference>
<dbReference type="PANTHER" id="PTHR21143:SF133">
    <property type="entry name" value="GUSTATORY AND PHEROMONE RECEPTOR 32A-RELATED"/>
    <property type="match status" value="1"/>
</dbReference>
<evidence type="ECO:0000313" key="9">
    <source>
        <dbReference type="EMBL" id="KAJ9583545.1"/>
    </source>
</evidence>
<dbReference type="PANTHER" id="PTHR21143">
    <property type="entry name" value="INVERTEBRATE GUSTATORY RECEPTOR"/>
    <property type="match status" value="1"/>
</dbReference>
<feature type="transmembrane region" description="Helical" evidence="8">
    <location>
        <begin position="39"/>
        <end position="58"/>
    </location>
</feature>
<keyword evidence="4 8" id="KW-1133">Transmembrane helix</keyword>
<reference evidence="9" key="2">
    <citation type="submission" date="2023-05" db="EMBL/GenBank/DDBJ databases">
        <authorList>
            <person name="Fouks B."/>
        </authorList>
    </citation>
    <scope>NUCLEOTIDE SEQUENCE</scope>
    <source>
        <strain evidence="9">Stay&amp;Tobe</strain>
        <tissue evidence="9">Testes</tissue>
    </source>
</reference>
<evidence type="ECO:0000256" key="7">
    <source>
        <dbReference type="ARBA" id="ARBA00023224"/>
    </source>
</evidence>
<keyword evidence="10" id="KW-1185">Reference proteome</keyword>
<keyword evidence="7 8" id="KW-0807">Transducer</keyword>
<feature type="transmembrane region" description="Helical" evidence="8">
    <location>
        <begin position="224"/>
        <end position="248"/>
    </location>
</feature>
<dbReference type="AlphaFoldDB" id="A0AAD7ZN86"/>
<dbReference type="Proteomes" id="UP001233999">
    <property type="component" value="Unassembled WGS sequence"/>
</dbReference>
<dbReference type="GO" id="GO:0043025">
    <property type="term" value="C:neuronal cell body"/>
    <property type="evidence" value="ECO:0007669"/>
    <property type="project" value="TreeGrafter"/>
</dbReference>
<keyword evidence="6 8" id="KW-0675">Receptor</keyword>
<dbReference type="GO" id="GO:0008049">
    <property type="term" value="P:male courtship behavior"/>
    <property type="evidence" value="ECO:0007669"/>
    <property type="project" value="TreeGrafter"/>
</dbReference>
<comment type="caution">
    <text evidence="8">Lacks conserved residue(s) required for the propagation of feature annotation.</text>
</comment>
<dbReference type="EMBL" id="JASPKZ010007570">
    <property type="protein sequence ID" value="KAJ9583545.1"/>
    <property type="molecule type" value="Genomic_DNA"/>
</dbReference>
<organism evidence="9 10">
    <name type="scientific">Diploptera punctata</name>
    <name type="common">Pacific beetle cockroach</name>
    <dbReference type="NCBI Taxonomy" id="6984"/>
    <lineage>
        <taxon>Eukaryota</taxon>
        <taxon>Metazoa</taxon>
        <taxon>Ecdysozoa</taxon>
        <taxon>Arthropoda</taxon>
        <taxon>Hexapoda</taxon>
        <taxon>Insecta</taxon>
        <taxon>Pterygota</taxon>
        <taxon>Neoptera</taxon>
        <taxon>Polyneoptera</taxon>
        <taxon>Dictyoptera</taxon>
        <taxon>Blattodea</taxon>
        <taxon>Blaberoidea</taxon>
        <taxon>Blaberidae</taxon>
        <taxon>Diplopterinae</taxon>
        <taxon>Diploptera</taxon>
    </lineage>
</organism>
<evidence type="ECO:0000256" key="8">
    <source>
        <dbReference type="RuleBase" id="RU363108"/>
    </source>
</evidence>
<feature type="transmembrane region" description="Helical" evidence="8">
    <location>
        <begin position="6"/>
        <end position="27"/>
    </location>
</feature>
<feature type="transmembrane region" description="Helical" evidence="8">
    <location>
        <begin position="254"/>
        <end position="279"/>
    </location>
</feature>
<comment type="subcellular location">
    <subcellularLocation>
        <location evidence="1 8">Cell membrane</location>
        <topology evidence="1 8">Multi-pass membrane protein</topology>
    </subcellularLocation>
</comment>
<feature type="transmembrane region" description="Helical" evidence="8">
    <location>
        <begin position="124"/>
        <end position="144"/>
    </location>
</feature>
<evidence type="ECO:0000313" key="10">
    <source>
        <dbReference type="Proteomes" id="UP001233999"/>
    </source>
</evidence>
<sequence>MDVHDFLNPIIITSRIFGLAHFTVICNKSSETVRYKFSKFWLIYTIIFTSLQDILQILIEWNARFITTEIVLTKTTQYIYYTTLIISNVNVMLSVYNSKKLVVVLNELSSIQFRNVHYKNKVKIYICYIPVTFLFLMIICSVLTKGSHSMFASHADILNGLTSTRFALLILPYLQLLHILIILKEKFESLNSKVISGRIILLKNAHNLLCELTEKVNGIYSVQITVVIALGFVQITTCSFTIIRFILFANIDTFAKFTICGITVWITFFIIMFTILLCLCSAISFEANRTGILVHKALKAVEDSSVKEELEEFSLQLLQRKVQFTACGLFPLDFTLLCSIIGAVTTYLVILIQFQDMFDNNPTNGTDVTTSASP</sequence>
<dbReference type="GO" id="GO:0005886">
    <property type="term" value="C:plasma membrane"/>
    <property type="evidence" value="ECO:0007669"/>
    <property type="project" value="UniProtKB-SubCell"/>
</dbReference>
<evidence type="ECO:0000256" key="3">
    <source>
        <dbReference type="ARBA" id="ARBA00022692"/>
    </source>
</evidence>
<protein>
    <recommendedName>
        <fullName evidence="8">Gustatory receptor</fullName>
    </recommendedName>
</protein>
<proteinExistence type="inferred from homology"/>
<comment type="function">
    <text evidence="8">Gustatory receptor which mediates acceptance or avoidance behavior, depending on its substrates.</text>
</comment>
<dbReference type="GO" id="GO:0030425">
    <property type="term" value="C:dendrite"/>
    <property type="evidence" value="ECO:0007669"/>
    <property type="project" value="TreeGrafter"/>
</dbReference>
<feature type="transmembrane region" description="Helical" evidence="8">
    <location>
        <begin position="329"/>
        <end position="354"/>
    </location>
</feature>
<comment type="caution">
    <text evidence="9">The sequence shown here is derived from an EMBL/GenBank/DDBJ whole genome shotgun (WGS) entry which is preliminary data.</text>
</comment>
<keyword evidence="5 8" id="KW-0472">Membrane</keyword>
<dbReference type="GO" id="GO:0007165">
    <property type="term" value="P:signal transduction"/>
    <property type="evidence" value="ECO:0007669"/>
    <property type="project" value="UniProtKB-KW"/>
</dbReference>
<dbReference type="GO" id="GO:0050909">
    <property type="term" value="P:sensory perception of taste"/>
    <property type="evidence" value="ECO:0007669"/>
    <property type="project" value="InterPro"/>
</dbReference>
<evidence type="ECO:0000256" key="1">
    <source>
        <dbReference type="ARBA" id="ARBA00004651"/>
    </source>
</evidence>
<accession>A0AAD7ZN86</accession>
<feature type="transmembrane region" description="Helical" evidence="8">
    <location>
        <begin position="78"/>
        <end position="96"/>
    </location>
</feature>
<evidence type="ECO:0000256" key="6">
    <source>
        <dbReference type="ARBA" id="ARBA00023170"/>
    </source>
</evidence>
<evidence type="ECO:0000256" key="5">
    <source>
        <dbReference type="ARBA" id="ARBA00023136"/>
    </source>
</evidence>
<keyword evidence="2 8" id="KW-1003">Cell membrane</keyword>
<dbReference type="Pfam" id="PF08395">
    <property type="entry name" value="7tm_7"/>
    <property type="match status" value="1"/>
</dbReference>
<feature type="transmembrane region" description="Helical" evidence="8">
    <location>
        <begin position="164"/>
        <end position="183"/>
    </location>
</feature>
<name>A0AAD7ZN86_DIPPU</name>
<evidence type="ECO:0000256" key="4">
    <source>
        <dbReference type="ARBA" id="ARBA00022989"/>
    </source>
</evidence>
<keyword evidence="3 8" id="KW-0812">Transmembrane</keyword>
<dbReference type="GO" id="GO:0007635">
    <property type="term" value="P:chemosensory behavior"/>
    <property type="evidence" value="ECO:0007669"/>
    <property type="project" value="TreeGrafter"/>
</dbReference>
<dbReference type="GO" id="GO:0030424">
    <property type="term" value="C:axon"/>
    <property type="evidence" value="ECO:0007669"/>
    <property type="project" value="TreeGrafter"/>
</dbReference>
<evidence type="ECO:0000256" key="2">
    <source>
        <dbReference type="ARBA" id="ARBA00022475"/>
    </source>
</evidence>